<gene>
    <name evidence="2" type="ORF">HPP92_019432</name>
</gene>
<dbReference type="OrthoDB" id="1741306at2759"/>
<proteinExistence type="predicted"/>
<name>A0A835Q5S2_VANPL</name>
<protein>
    <submittedName>
        <fullName evidence="2">Uncharacterized protein</fullName>
    </submittedName>
</protein>
<reference evidence="2 3" key="1">
    <citation type="journal article" date="2020" name="Nat. Food">
        <title>A phased Vanilla planifolia genome enables genetic improvement of flavour and production.</title>
        <authorList>
            <person name="Hasing T."/>
            <person name="Tang H."/>
            <person name="Brym M."/>
            <person name="Khazi F."/>
            <person name="Huang T."/>
            <person name="Chambers A.H."/>
        </authorList>
    </citation>
    <scope>NUCLEOTIDE SEQUENCE [LARGE SCALE GENOMIC DNA]</scope>
    <source>
        <tissue evidence="2">Leaf</tissue>
    </source>
</reference>
<accession>A0A835Q5S2</accession>
<evidence type="ECO:0000256" key="1">
    <source>
        <dbReference type="SAM" id="MobiDB-lite"/>
    </source>
</evidence>
<feature type="region of interest" description="Disordered" evidence="1">
    <location>
        <begin position="84"/>
        <end position="105"/>
    </location>
</feature>
<evidence type="ECO:0000313" key="2">
    <source>
        <dbReference type="EMBL" id="KAG0465268.1"/>
    </source>
</evidence>
<dbReference type="AlphaFoldDB" id="A0A835Q5S2"/>
<organism evidence="2 3">
    <name type="scientific">Vanilla planifolia</name>
    <name type="common">Vanilla</name>
    <dbReference type="NCBI Taxonomy" id="51239"/>
    <lineage>
        <taxon>Eukaryota</taxon>
        <taxon>Viridiplantae</taxon>
        <taxon>Streptophyta</taxon>
        <taxon>Embryophyta</taxon>
        <taxon>Tracheophyta</taxon>
        <taxon>Spermatophyta</taxon>
        <taxon>Magnoliopsida</taxon>
        <taxon>Liliopsida</taxon>
        <taxon>Asparagales</taxon>
        <taxon>Orchidaceae</taxon>
        <taxon>Vanilloideae</taxon>
        <taxon>Vanilleae</taxon>
        <taxon>Vanilla</taxon>
    </lineage>
</organism>
<evidence type="ECO:0000313" key="3">
    <source>
        <dbReference type="Proteomes" id="UP000639772"/>
    </source>
</evidence>
<dbReference type="Proteomes" id="UP000639772">
    <property type="component" value="Chromosome 10"/>
</dbReference>
<dbReference type="EMBL" id="JADCNM010000010">
    <property type="protein sequence ID" value="KAG0465268.1"/>
    <property type="molecule type" value="Genomic_DNA"/>
</dbReference>
<sequence length="146" mass="16355">MDNNSIDYEIRKAQEERRKMEIAGPEKKMENVEPLASVTFDPDLYNGNRFENYMRSIPVNEDEEDADGDTSVVPRRIASYTAPKSLLDIPRPSGSTTPVLRSHPESLTGRMNTAAGALTESFPQIVTTPLPLARPLLIPLFVHMRT</sequence>
<comment type="caution">
    <text evidence="2">The sequence shown here is derived from an EMBL/GenBank/DDBJ whole genome shotgun (WGS) entry which is preliminary data.</text>
</comment>